<dbReference type="EMBL" id="CP011371">
    <property type="protein sequence ID" value="AKJ28786.1"/>
    <property type="molecule type" value="Genomic_DNA"/>
</dbReference>
<dbReference type="RefSeq" id="WP_047194573.1">
    <property type="nucleotide sequence ID" value="NZ_CP011371.1"/>
</dbReference>
<sequence>MKKRSAHARQADATPTSSREDQARIDSREPAMSTTAAIKRAAALDDAVTAIVRGQDITSCWEVLFEAAGIVAQLCARGIAEDRDQMLEDLNGVFGAVRARRAPGVAALYPAEVALLRDFVADYATVLSGTTEQQFLGAKTRTHMKVLVTAARMRRRS</sequence>
<evidence type="ECO:0000313" key="2">
    <source>
        <dbReference type="EMBL" id="AKJ28786.1"/>
    </source>
</evidence>
<accession>A0A0G3BN63</accession>
<protein>
    <submittedName>
        <fullName evidence="2">Uncharacterized protein</fullName>
    </submittedName>
</protein>
<dbReference type="STRING" id="413882.AAW51_2095"/>
<proteinExistence type="predicted"/>
<evidence type="ECO:0000313" key="3">
    <source>
        <dbReference type="Proteomes" id="UP000035352"/>
    </source>
</evidence>
<name>A0A0G3BN63_9BURK</name>
<feature type="compositionally biased region" description="Basic and acidic residues" evidence="1">
    <location>
        <begin position="18"/>
        <end position="29"/>
    </location>
</feature>
<gene>
    <name evidence="2" type="ORF">AAW51_2095</name>
</gene>
<organism evidence="2 3">
    <name type="scientific">Caldimonas brevitalea</name>
    <dbReference type="NCBI Taxonomy" id="413882"/>
    <lineage>
        <taxon>Bacteria</taxon>
        <taxon>Pseudomonadati</taxon>
        <taxon>Pseudomonadota</taxon>
        <taxon>Betaproteobacteria</taxon>
        <taxon>Burkholderiales</taxon>
        <taxon>Sphaerotilaceae</taxon>
        <taxon>Caldimonas</taxon>
    </lineage>
</organism>
<reference evidence="2 3" key="1">
    <citation type="submission" date="2015-05" db="EMBL/GenBank/DDBJ databases">
        <authorList>
            <person name="Tang B."/>
            <person name="Yu Y."/>
        </authorList>
    </citation>
    <scope>NUCLEOTIDE SEQUENCE [LARGE SCALE GENOMIC DNA]</scope>
    <source>
        <strain evidence="2 3">DSM 7029</strain>
    </source>
</reference>
<dbReference type="Proteomes" id="UP000035352">
    <property type="component" value="Chromosome"/>
</dbReference>
<dbReference type="KEGG" id="pbh:AAW51_2095"/>
<dbReference type="AlphaFoldDB" id="A0A0G3BN63"/>
<evidence type="ECO:0000256" key="1">
    <source>
        <dbReference type="SAM" id="MobiDB-lite"/>
    </source>
</evidence>
<feature type="region of interest" description="Disordered" evidence="1">
    <location>
        <begin position="1"/>
        <end position="32"/>
    </location>
</feature>
<keyword evidence="3" id="KW-1185">Reference proteome</keyword>